<dbReference type="EMBL" id="AP023418">
    <property type="protein sequence ID" value="BCK80868.1"/>
    <property type="molecule type" value="Genomic_DNA"/>
</dbReference>
<dbReference type="GO" id="GO:0003677">
    <property type="term" value="F:DNA binding"/>
    <property type="evidence" value="ECO:0007669"/>
    <property type="project" value="UniProtKB-UniRule"/>
</dbReference>
<dbReference type="Pfam" id="PF00589">
    <property type="entry name" value="Phage_integrase"/>
    <property type="match status" value="1"/>
</dbReference>
<dbReference type="InterPro" id="IPR044068">
    <property type="entry name" value="CB"/>
</dbReference>
<evidence type="ECO:0000259" key="9">
    <source>
        <dbReference type="PROSITE" id="PS51900"/>
    </source>
</evidence>
<evidence type="ECO:0000256" key="6">
    <source>
        <dbReference type="PROSITE-ProRule" id="PRU01248"/>
    </source>
</evidence>
<proteinExistence type="inferred from homology"/>
<dbReference type="InterPro" id="IPR004107">
    <property type="entry name" value="Integrase_SAM-like_N"/>
</dbReference>
<dbReference type="RefSeq" id="WP_213541716.1">
    <property type="nucleotide sequence ID" value="NZ_AP023418.1"/>
</dbReference>
<dbReference type="GO" id="GO:0015074">
    <property type="term" value="P:DNA integration"/>
    <property type="evidence" value="ECO:0007669"/>
    <property type="project" value="UniProtKB-KW"/>
</dbReference>
<name>A0A810PXK0_9FIRM</name>
<evidence type="ECO:0000256" key="4">
    <source>
        <dbReference type="ARBA" id="ARBA00023125"/>
    </source>
</evidence>
<keyword evidence="3" id="KW-0229">DNA integration</keyword>
<evidence type="ECO:0000313" key="11">
    <source>
        <dbReference type="Proteomes" id="UP000681035"/>
    </source>
</evidence>
<evidence type="ECO:0000256" key="2">
    <source>
        <dbReference type="ARBA" id="ARBA00008857"/>
    </source>
</evidence>
<evidence type="ECO:0000256" key="1">
    <source>
        <dbReference type="ARBA" id="ARBA00003283"/>
    </source>
</evidence>
<keyword evidence="4 6" id="KW-0238">DNA-binding</keyword>
<dbReference type="PANTHER" id="PTHR30349:SF41">
    <property type="entry name" value="INTEGRASE_RECOMBINASE PROTEIN MJ0367-RELATED"/>
    <property type="match status" value="1"/>
</dbReference>
<keyword evidence="5" id="KW-0233">DNA recombination</keyword>
<evidence type="ECO:0000259" key="8">
    <source>
        <dbReference type="PROSITE" id="PS51898"/>
    </source>
</evidence>
<dbReference type="Pfam" id="PF14659">
    <property type="entry name" value="Phage_int_SAM_3"/>
    <property type="match status" value="1"/>
</dbReference>
<evidence type="ECO:0000256" key="7">
    <source>
        <dbReference type="SAM" id="MobiDB-lite"/>
    </source>
</evidence>
<dbReference type="PROSITE" id="PS51898">
    <property type="entry name" value="TYR_RECOMBINASE"/>
    <property type="match status" value="1"/>
</dbReference>
<protein>
    <submittedName>
        <fullName evidence="10">Site-specific integrase</fullName>
    </submittedName>
</protein>
<evidence type="ECO:0000256" key="3">
    <source>
        <dbReference type="ARBA" id="ARBA00022908"/>
    </source>
</evidence>
<dbReference type="InterPro" id="IPR011010">
    <property type="entry name" value="DNA_brk_join_enz"/>
</dbReference>
<dbReference type="GO" id="GO:0006310">
    <property type="term" value="P:DNA recombination"/>
    <property type="evidence" value="ECO:0007669"/>
    <property type="project" value="UniProtKB-KW"/>
</dbReference>
<dbReference type="SUPFAM" id="SSF56349">
    <property type="entry name" value="DNA breaking-rejoining enzymes"/>
    <property type="match status" value="1"/>
</dbReference>
<dbReference type="AlphaFoldDB" id="A0A810PXK0"/>
<accession>A0A810PXK0</accession>
<feature type="domain" description="Tyr recombinase" evidence="8">
    <location>
        <begin position="187"/>
        <end position="373"/>
    </location>
</feature>
<dbReference type="InterPro" id="IPR010998">
    <property type="entry name" value="Integrase_recombinase_N"/>
</dbReference>
<gene>
    <name evidence="10" type="ORF">MM50RIKEN_06310</name>
</gene>
<dbReference type="InterPro" id="IPR002104">
    <property type="entry name" value="Integrase_catalytic"/>
</dbReference>
<evidence type="ECO:0000256" key="5">
    <source>
        <dbReference type="ARBA" id="ARBA00023172"/>
    </source>
</evidence>
<dbReference type="PROSITE" id="PS51900">
    <property type="entry name" value="CB"/>
    <property type="match status" value="1"/>
</dbReference>
<keyword evidence="11" id="KW-1185">Reference proteome</keyword>
<dbReference type="InterPro" id="IPR013762">
    <property type="entry name" value="Integrase-like_cat_sf"/>
</dbReference>
<dbReference type="Gene3D" id="1.10.150.130">
    <property type="match status" value="1"/>
</dbReference>
<sequence length="383" mass="42999">MPKRRANGEGNIRKRKDGRWEGRYTVGHDPETGKAIIKNVLGKTQAEVKEKLKKAIEENVGIDYGRAKTYTVGTWLEVWMENYAKVKLRPSTFKTSQGFLKNHIKPQIGRVPLAELTSLDLQRFYKHLLDGGRVDRIEAKKKPKGLAPKTVRNIHQMIGSAYNLAMEQKLVSKNPTQGCALPKVEHKEMRTLTADQLSAFFREARDSGVYELYYLDLATGLRRGELLGLKWTDIDLDRGVLKIQRAISRQNGKVMEAPLKTKNAYRTLPLSADAIDVLKAQKNKVGSSEWVFPSPTGCPMSPDSVLHMLQRVLKRAGLPRIRFHDLRHTFATMALQNGVDVKTVSSMLGHYSAGFTLDTYAHVTTDAQMKAAQTMGSILSRAV</sequence>
<dbReference type="CDD" id="cd01189">
    <property type="entry name" value="INT_ICEBs1_C_like"/>
    <property type="match status" value="1"/>
</dbReference>
<dbReference type="PANTHER" id="PTHR30349">
    <property type="entry name" value="PHAGE INTEGRASE-RELATED"/>
    <property type="match status" value="1"/>
</dbReference>
<comment type="function">
    <text evidence="1">Site-specific tyrosine recombinase, which acts by catalyzing the cutting and rejoining of the recombining DNA molecules.</text>
</comment>
<dbReference type="KEGG" id="vcop:MM50RIKEN_06310"/>
<organism evidence="10 11">
    <name type="scientific">Vescimonas coprocola</name>
    <dbReference type="NCBI Taxonomy" id="2714355"/>
    <lineage>
        <taxon>Bacteria</taxon>
        <taxon>Bacillati</taxon>
        <taxon>Bacillota</taxon>
        <taxon>Clostridia</taxon>
        <taxon>Eubacteriales</taxon>
        <taxon>Oscillospiraceae</taxon>
        <taxon>Vescimonas</taxon>
    </lineage>
</organism>
<dbReference type="Proteomes" id="UP000681035">
    <property type="component" value="Chromosome"/>
</dbReference>
<reference evidence="10" key="1">
    <citation type="submission" date="2020-09" db="EMBL/GenBank/DDBJ databases">
        <title>New species isolated from human feces.</title>
        <authorList>
            <person name="Kitahara M."/>
            <person name="Shigeno Y."/>
            <person name="Shime M."/>
            <person name="Matsumoto Y."/>
            <person name="Nakamura S."/>
            <person name="Motooka D."/>
            <person name="Fukuoka S."/>
            <person name="Nishikawa H."/>
            <person name="Benno Y."/>
        </authorList>
    </citation>
    <scope>NUCLEOTIDE SEQUENCE</scope>
    <source>
        <strain evidence="10">MM50</strain>
    </source>
</reference>
<comment type="similarity">
    <text evidence="2">Belongs to the 'phage' integrase family.</text>
</comment>
<dbReference type="InterPro" id="IPR050090">
    <property type="entry name" value="Tyrosine_recombinase_XerCD"/>
</dbReference>
<feature type="region of interest" description="Disordered" evidence="7">
    <location>
        <begin position="1"/>
        <end position="25"/>
    </location>
</feature>
<dbReference type="Gene3D" id="1.10.443.10">
    <property type="entry name" value="Intergrase catalytic core"/>
    <property type="match status" value="1"/>
</dbReference>
<evidence type="ECO:0000313" key="10">
    <source>
        <dbReference type="EMBL" id="BCK80868.1"/>
    </source>
</evidence>
<feature type="domain" description="Core-binding (CB)" evidence="9">
    <location>
        <begin position="70"/>
        <end position="166"/>
    </location>
</feature>